<reference evidence="2" key="2">
    <citation type="submission" date="2019-01" db="EMBL/GenBank/DDBJ databases">
        <title>Genome sequence of Desulfonema ishimotonii strain Tokyo 01.</title>
        <authorList>
            <person name="Fukui M."/>
        </authorList>
    </citation>
    <scope>NUCLEOTIDE SEQUENCE [LARGE SCALE GENOMIC DNA]</scope>
    <source>
        <strain evidence="2">Tokyo 01</strain>
    </source>
</reference>
<keyword evidence="2" id="KW-1185">Reference proteome</keyword>
<proteinExistence type="predicted"/>
<accession>A0A401G2K7</accession>
<name>A0A401G2K7_9BACT</name>
<dbReference type="AlphaFoldDB" id="A0A401G2K7"/>
<protein>
    <recommendedName>
        <fullName evidence="3">TRAP transporter TatT component family protein</fullName>
    </recommendedName>
</protein>
<evidence type="ECO:0000313" key="2">
    <source>
        <dbReference type="Proteomes" id="UP000288096"/>
    </source>
</evidence>
<reference evidence="2" key="1">
    <citation type="submission" date="2017-11" db="EMBL/GenBank/DDBJ databases">
        <authorList>
            <person name="Watanabe M."/>
            <person name="Kojima H."/>
        </authorList>
    </citation>
    <scope>NUCLEOTIDE SEQUENCE [LARGE SCALE GENOMIC DNA]</scope>
    <source>
        <strain evidence="2">Tokyo 01</strain>
    </source>
</reference>
<dbReference type="InterPro" id="IPR031823">
    <property type="entry name" value="TatT"/>
</dbReference>
<dbReference type="Gene3D" id="1.25.40.920">
    <property type="entry name" value="TRAP transporter T-component"/>
    <property type="match status" value="1"/>
</dbReference>
<evidence type="ECO:0000313" key="1">
    <source>
        <dbReference type="EMBL" id="GBC63355.1"/>
    </source>
</evidence>
<gene>
    <name evidence="1" type="ORF">DENIS_4349</name>
</gene>
<dbReference type="InterPro" id="IPR038537">
    <property type="entry name" value="TatT_sf"/>
</dbReference>
<dbReference type="Pfam" id="PF16811">
    <property type="entry name" value="TAtT"/>
    <property type="match status" value="1"/>
</dbReference>
<dbReference type="EMBL" id="BEXT01000001">
    <property type="protein sequence ID" value="GBC63355.1"/>
    <property type="molecule type" value="Genomic_DNA"/>
</dbReference>
<sequence>MIFCQGSIRTGRRRQYFRALLPVLSVLFTLSGCISSFSGRFADNLSYVILNNNDLETVKTGGPAYLLMTDSLLRDDPDNDALLRAAASLYTAYTDVYVEDPDRARKLTDKGLNYAFRAVCSRCSDACALRQDEFKQFEHQIREMDADDVPALYTLGTAWAGWIQAHREDWNAIAEIARVEVLMQQVIRLDETYRDGSAHLYLGILNTLLPPALGGKPEEGRQHFERVLTLSGGRNLMVKVTFARQYARLVFDRALHDRLLQEVLAADPDVEGYALVNALARKQAKALLESADEYF</sequence>
<dbReference type="OrthoDB" id="191213at2"/>
<organism evidence="1 2">
    <name type="scientific">Desulfonema ishimotonii</name>
    <dbReference type="NCBI Taxonomy" id="45657"/>
    <lineage>
        <taxon>Bacteria</taxon>
        <taxon>Pseudomonadati</taxon>
        <taxon>Thermodesulfobacteriota</taxon>
        <taxon>Desulfobacteria</taxon>
        <taxon>Desulfobacterales</taxon>
        <taxon>Desulfococcaceae</taxon>
        <taxon>Desulfonema</taxon>
    </lineage>
</organism>
<dbReference type="RefSeq" id="WP_124330432.1">
    <property type="nucleotide sequence ID" value="NZ_BEXT01000001.1"/>
</dbReference>
<dbReference type="Proteomes" id="UP000288096">
    <property type="component" value="Unassembled WGS sequence"/>
</dbReference>
<comment type="caution">
    <text evidence="1">The sequence shown here is derived from an EMBL/GenBank/DDBJ whole genome shotgun (WGS) entry which is preliminary data.</text>
</comment>
<evidence type="ECO:0008006" key="3">
    <source>
        <dbReference type="Google" id="ProtNLM"/>
    </source>
</evidence>